<evidence type="ECO:0000256" key="1">
    <source>
        <dbReference type="SAM" id="Phobius"/>
    </source>
</evidence>
<keyword evidence="1" id="KW-0472">Membrane</keyword>
<keyword evidence="3" id="KW-1185">Reference proteome</keyword>
<keyword evidence="1" id="KW-1133">Transmembrane helix</keyword>
<protein>
    <submittedName>
        <fullName evidence="2">Uncharacterized protein</fullName>
    </submittedName>
</protein>
<dbReference type="EMBL" id="FNZE01000011">
    <property type="protein sequence ID" value="SEJ57037.1"/>
    <property type="molecule type" value="Genomic_DNA"/>
</dbReference>
<dbReference type="AlphaFoldDB" id="A0A1H6ZZF6"/>
<sequence>MKPQATRIHPEQQARATSRSELIGCLMIAATFAASLALFHRITWAIFS</sequence>
<name>A0A1H6ZZF6_9PSED</name>
<evidence type="ECO:0000313" key="2">
    <source>
        <dbReference type="EMBL" id="SEJ57037.1"/>
    </source>
</evidence>
<proteinExistence type="predicted"/>
<accession>A0A1H6ZZF6</accession>
<dbReference type="RefSeq" id="WP_170847772.1">
    <property type="nucleotide sequence ID" value="NZ_FNZE01000011.1"/>
</dbReference>
<dbReference type="Proteomes" id="UP000242930">
    <property type="component" value="Unassembled WGS sequence"/>
</dbReference>
<reference evidence="3" key="1">
    <citation type="submission" date="2016-10" db="EMBL/GenBank/DDBJ databases">
        <authorList>
            <person name="Varghese N."/>
            <person name="Submissions S."/>
        </authorList>
    </citation>
    <scope>NUCLEOTIDE SEQUENCE [LARGE SCALE GENOMIC DNA]</scope>
    <source>
        <strain evidence="3">LMG 25967</strain>
    </source>
</reference>
<feature type="transmembrane region" description="Helical" evidence="1">
    <location>
        <begin position="21"/>
        <end position="47"/>
    </location>
</feature>
<evidence type="ECO:0000313" key="3">
    <source>
        <dbReference type="Proteomes" id="UP000242930"/>
    </source>
</evidence>
<organism evidence="2 3">
    <name type="scientific">Pseudomonas linyingensis</name>
    <dbReference type="NCBI Taxonomy" id="915471"/>
    <lineage>
        <taxon>Bacteria</taxon>
        <taxon>Pseudomonadati</taxon>
        <taxon>Pseudomonadota</taxon>
        <taxon>Gammaproteobacteria</taxon>
        <taxon>Pseudomonadales</taxon>
        <taxon>Pseudomonadaceae</taxon>
        <taxon>Pseudomonas</taxon>
    </lineage>
</organism>
<keyword evidence="1" id="KW-0812">Transmembrane</keyword>
<dbReference type="STRING" id="915471.SAMN05216201_11129"/>
<gene>
    <name evidence="2" type="ORF">SAMN05216201_11129</name>
</gene>